<dbReference type="InterPro" id="IPR010353">
    <property type="entry name" value="DmpK"/>
</dbReference>
<evidence type="ECO:0000313" key="1">
    <source>
        <dbReference type="EMBL" id="AVO51022.1"/>
    </source>
</evidence>
<organism evidence="1 2">
    <name type="scientific">Melaminivora suipulveris</name>
    <dbReference type="NCBI Taxonomy" id="2109913"/>
    <lineage>
        <taxon>Bacteria</taxon>
        <taxon>Pseudomonadati</taxon>
        <taxon>Pseudomonadota</taxon>
        <taxon>Betaproteobacteria</taxon>
        <taxon>Burkholderiales</taxon>
        <taxon>Comamonadaceae</taxon>
        <taxon>Melaminivora</taxon>
    </lineage>
</organism>
<sequence length="98" mass="11249">MTRTPVPSPDDERWNVERRFIRIVHEHANGMVEFEFAVGEPGMFAEMILPRAEFEDFCRTQGVQPTHGPLPAAADGSAQGEWEWSLRDAREQHFRAPD</sequence>
<gene>
    <name evidence="1" type="ORF">C6568_07910</name>
</gene>
<dbReference type="Pfam" id="PF06099">
    <property type="entry name" value="Phenol_hyd_sub"/>
    <property type="match status" value="1"/>
</dbReference>
<reference evidence="1 2" key="1">
    <citation type="submission" date="2018-03" db="EMBL/GenBank/DDBJ databases">
        <title>Genome sequencing of Melaminivora sp.</title>
        <authorList>
            <person name="Kim S.-J."/>
            <person name="Heo J."/>
            <person name="Ahn J.-H."/>
            <person name="Kwon S.-W."/>
        </authorList>
    </citation>
    <scope>NUCLEOTIDE SEQUENCE [LARGE SCALE GENOMIC DNA]</scope>
    <source>
        <strain evidence="1 2">SC2-9</strain>
    </source>
</reference>
<keyword evidence="2" id="KW-1185">Reference proteome</keyword>
<name>A0A2R3QH20_9BURK</name>
<dbReference type="EMBL" id="CP027667">
    <property type="protein sequence ID" value="AVO51022.1"/>
    <property type="molecule type" value="Genomic_DNA"/>
</dbReference>
<evidence type="ECO:0000313" key="2">
    <source>
        <dbReference type="Proteomes" id="UP000237925"/>
    </source>
</evidence>
<proteinExistence type="predicted"/>
<dbReference type="KEGG" id="mela:C6568_07910"/>
<dbReference type="OrthoDB" id="8564678at2"/>
<protein>
    <submittedName>
        <fullName evidence="1">Phenol hydroxylase</fullName>
    </submittedName>
</protein>
<dbReference type="RefSeq" id="WP_106685411.1">
    <property type="nucleotide sequence ID" value="NZ_CP027667.1"/>
</dbReference>
<dbReference type="AlphaFoldDB" id="A0A2R3QH20"/>
<accession>A0A2R3QH20</accession>
<dbReference type="Proteomes" id="UP000237925">
    <property type="component" value="Chromosome"/>
</dbReference>